<sequence>MVKVLHQKSTTDGWFNYLKHMQPLWNNQACERNYSINSFQLWKALSDLEFLLPVAPCRAASRG</sequence>
<evidence type="ECO:0000313" key="1">
    <source>
        <dbReference type="EMBL" id="ADI63137.1"/>
    </source>
</evidence>
<name>D7E108_NOSA0</name>
<protein>
    <submittedName>
        <fullName evidence="1">Uncharacterized protein</fullName>
    </submittedName>
</protein>
<dbReference type="Proteomes" id="UP000001511">
    <property type="component" value="Chromosome"/>
</dbReference>
<dbReference type="KEGG" id="naz:Aazo_0669"/>
<reference evidence="1 2" key="1">
    <citation type="journal article" date="2010" name="PLoS ONE">
        <title>Genome erosion in a nitrogen-fixing vertically transmitted endosymbiotic multicellular cyanobacterium.</title>
        <authorList>
            <person name="Ran L."/>
            <person name="Larsson J."/>
            <person name="Vigil-Stenman T."/>
            <person name="Nylander J.A."/>
            <person name="Ininbergs K."/>
            <person name="Zheng W.W."/>
            <person name="Lapidus A."/>
            <person name="Lowry S."/>
            <person name="Haselkorn R."/>
            <person name="Bergman B."/>
        </authorList>
    </citation>
    <scope>NUCLEOTIDE SEQUENCE [LARGE SCALE GENOMIC DNA]</scope>
    <source>
        <strain evidence="1 2">0708</strain>
    </source>
</reference>
<keyword evidence="2" id="KW-1185">Reference proteome</keyword>
<organism evidence="1 2">
    <name type="scientific">Nostoc azollae (strain 0708)</name>
    <name type="common">Anabaena azollae (strain 0708)</name>
    <dbReference type="NCBI Taxonomy" id="551115"/>
    <lineage>
        <taxon>Bacteria</taxon>
        <taxon>Bacillati</taxon>
        <taxon>Cyanobacteriota</taxon>
        <taxon>Cyanophyceae</taxon>
        <taxon>Nostocales</taxon>
        <taxon>Nostocaceae</taxon>
        <taxon>Trichormus</taxon>
    </lineage>
</organism>
<proteinExistence type="predicted"/>
<evidence type="ECO:0000313" key="2">
    <source>
        <dbReference type="Proteomes" id="UP000001511"/>
    </source>
</evidence>
<dbReference type="AlphaFoldDB" id="D7E108"/>
<dbReference type="EMBL" id="CP002059">
    <property type="protein sequence ID" value="ADI63137.1"/>
    <property type="molecule type" value="Genomic_DNA"/>
</dbReference>
<accession>D7E108</accession>
<dbReference type="HOGENOM" id="CLU_2881377_0_0_3"/>
<gene>
    <name evidence="1" type="ordered locus">Aazo_0669</name>
</gene>
<dbReference type="STRING" id="551115.Aazo_0669"/>